<dbReference type="PANTHER" id="PTHR42910">
    <property type="entry name" value="TRANSPORTER SCO4007-RELATED"/>
    <property type="match status" value="1"/>
</dbReference>
<sequence length="441" mass="45387">MLSPQMERHMTQPSAPCSRDTVVAPAPCSPASPVLPTAVAPRVLTTPLTIFFAAAVGVIVVNLSAAQPLTGPIRQALGLPDALAGLIAMFPQLGYAAGLLLLVPLCDLLENRRLIVRTLTCCAAFLAMAALAQSGGMFLTCVLLAGASSSVIQMLVPMAASMAPESHRGRAVGNVMSGLMLGILLSRPLASLIAGTVGWRAFYGLEALADALLATVLFFRLPDHTPQTGARYPDLLRSLWTLIRTEPVLRLRAAQAALALGAFSAFWTSIALLLAQAPFSLGTSGIALFALAGATGAIVTPLAGYLGDRGAGRTTQVVSHLAMFVAVFMLGVAGAGWAGFSAGTHPALALGLLVAGAATLDAGVIADQTLGRRAINLINPAARGRLNALFVGIFFVGGALGAMLSGVGWAWFGWTGVCVVILSFTVALFVLGCLGRATREH</sequence>
<feature type="transmembrane region" description="Helical" evidence="4">
    <location>
        <begin position="137"/>
        <end position="159"/>
    </location>
</feature>
<dbReference type="Pfam" id="PF07690">
    <property type="entry name" value="MFS_1"/>
    <property type="match status" value="1"/>
</dbReference>
<evidence type="ECO:0000256" key="4">
    <source>
        <dbReference type="SAM" id="Phobius"/>
    </source>
</evidence>
<feature type="transmembrane region" description="Helical" evidence="4">
    <location>
        <begin position="286"/>
        <end position="306"/>
    </location>
</feature>
<feature type="transmembrane region" description="Helical" evidence="4">
    <location>
        <begin position="171"/>
        <end position="190"/>
    </location>
</feature>
<reference evidence="6 7" key="1">
    <citation type="submission" date="2019-08" db="EMBL/GenBank/DDBJ databases">
        <authorList>
            <person name="Peeters C."/>
        </authorList>
    </citation>
    <scope>NUCLEOTIDE SEQUENCE [LARGE SCALE GENOMIC DNA]</scope>
    <source>
        <strain evidence="6 7">LMG 31118</strain>
    </source>
</reference>
<dbReference type="InterPro" id="IPR036259">
    <property type="entry name" value="MFS_trans_sf"/>
</dbReference>
<dbReference type="CDD" id="cd17324">
    <property type="entry name" value="MFS_NepI_like"/>
    <property type="match status" value="1"/>
</dbReference>
<evidence type="ECO:0000256" key="3">
    <source>
        <dbReference type="ARBA" id="ARBA00023136"/>
    </source>
</evidence>
<evidence type="ECO:0000256" key="1">
    <source>
        <dbReference type="ARBA" id="ARBA00022692"/>
    </source>
</evidence>
<dbReference type="PANTHER" id="PTHR42910:SF1">
    <property type="entry name" value="MAJOR FACILITATOR SUPERFAMILY (MFS) PROFILE DOMAIN-CONTAINING PROTEIN"/>
    <property type="match status" value="1"/>
</dbReference>
<organism evidence="6 7">
    <name type="scientific">Pandoraea captiosa</name>
    <dbReference type="NCBI Taxonomy" id="2508302"/>
    <lineage>
        <taxon>Bacteria</taxon>
        <taxon>Pseudomonadati</taxon>
        <taxon>Pseudomonadota</taxon>
        <taxon>Betaproteobacteria</taxon>
        <taxon>Burkholderiales</taxon>
        <taxon>Burkholderiaceae</taxon>
        <taxon>Pandoraea</taxon>
    </lineage>
</organism>
<evidence type="ECO:0000256" key="2">
    <source>
        <dbReference type="ARBA" id="ARBA00022989"/>
    </source>
</evidence>
<feature type="transmembrane region" description="Helical" evidence="4">
    <location>
        <begin position="114"/>
        <end position="131"/>
    </location>
</feature>
<feature type="domain" description="Major facilitator superfamily (MFS) profile" evidence="5">
    <location>
        <begin position="43"/>
        <end position="434"/>
    </location>
</feature>
<dbReference type="EMBL" id="CABPSQ010000006">
    <property type="protein sequence ID" value="VVE69989.1"/>
    <property type="molecule type" value="Genomic_DNA"/>
</dbReference>
<proteinExistence type="predicted"/>
<evidence type="ECO:0000313" key="6">
    <source>
        <dbReference type="EMBL" id="VVE69989.1"/>
    </source>
</evidence>
<feature type="transmembrane region" description="Helical" evidence="4">
    <location>
        <begin position="318"/>
        <end position="340"/>
    </location>
</feature>
<feature type="transmembrane region" description="Helical" evidence="4">
    <location>
        <begin position="50"/>
        <end position="70"/>
    </location>
</feature>
<accession>A0A5E5A8Q3</accession>
<protein>
    <submittedName>
        <fullName evidence="6">MFS transporter</fullName>
    </submittedName>
</protein>
<keyword evidence="3 4" id="KW-0472">Membrane</keyword>
<dbReference type="Proteomes" id="UP000414136">
    <property type="component" value="Unassembled WGS sequence"/>
</dbReference>
<feature type="transmembrane region" description="Helical" evidence="4">
    <location>
        <begin position="82"/>
        <end position="102"/>
    </location>
</feature>
<keyword evidence="2 4" id="KW-1133">Transmembrane helix</keyword>
<dbReference type="GO" id="GO:0022857">
    <property type="term" value="F:transmembrane transporter activity"/>
    <property type="evidence" value="ECO:0007669"/>
    <property type="project" value="InterPro"/>
</dbReference>
<feature type="transmembrane region" description="Helical" evidence="4">
    <location>
        <begin position="411"/>
        <end position="434"/>
    </location>
</feature>
<keyword evidence="1 4" id="KW-0812">Transmembrane</keyword>
<feature type="transmembrane region" description="Helical" evidence="4">
    <location>
        <begin position="386"/>
        <end position="405"/>
    </location>
</feature>
<feature type="transmembrane region" description="Helical" evidence="4">
    <location>
        <begin position="346"/>
        <end position="366"/>
    </location>
</feature>
<gene>
    <name evidence="6" type="ORF">PCA31118_03385</name>
</gene>
<dbReference type="SUPFAM" id="SSF103473">
    <property type="entry name" value="MFS general substrate transporter"/>
    <property type="match status" value="1"/>
</dbReference>
<name>A0A5E5A8Q3_9BURK</name>
<dbReference type="InterPro" id="IPR020846">
    <property type="entry name" value="MFS_dom"/>
</dbReference>
<feature type="transmembrane region" description="Helical" evidence="4">
    <location>
        <begin position="202"/>
        <end position="221"/>
    </location>
</feature>
<dbReference type="Gene3D" id="1.20.1250.20">
    <property type="entry name" value="MFS general substrate transporter like domains"/>
    <property type="match status" value="1"/>
</dbReference>
<keyword evidence="7" id="KW-1185">Reference proteome</keyword>
<feature type="transmembrane region" description="Helical" evidence="4">
    <location>
        <begin position="253"/>
        <end position="274"/>
    </location>
</feature>
<evidence type="ECO:0000313" key="7">
    <source>
        <dbReference type="Proteomes" id="UP000414136"/>
    </source>
</evidence>
<evidence type="ECO:0000259" key="5">
    <source>
        <dbReference type="PROSITE" id="PS50850"/>
    </source>
</evidence>
<dbReference type="AlphaFoldDB" id="A0A5E5A8Q3"/>
<dbReference type="PROSITE" id="PS50850">
    <property type="entry name" value="MFS"/>
    <property type="match status" value="1"/>
</dbReference>
<dbReference type="InterPro" id="IPR011701">
    <property type="entry name" value="MFS"/>
</dbReference>